<dbReference type="PROSITE" id="PS51186">
    <property type="entry name" value="GNAT"/>
    <property type="match status" value="1"/>
</dbReference>
<dbReference type="OrthoDB" id="9775804at2"/>
<accession>A0A494ZWI7</accession>
<dbReference type="InterPro" id="IPR053144">
    <property type="entry name" value="Acetyltransferase_Butenolide"/>
</dbReference>
<organism evidence="2 3">
    <name type="scientific">Oceanobacillus halophilus</name>
    <dbReference type="NCBI Taxonomy" id="930130"/>
    <lineage>
        <taxon>Bacteria</taxon>
        <taxon>Bacillati</taxon>
        <taxon>Bacillota</taxon>
        <taxon>Bacilli</taxon>
        <taxon>Bacillales</taxon>
        <taxon>Bacillaceae</taxon>
        <taxon>Oceanobacillus</taxon>
    </lineage>
</organism>
<dbReference type="InterPro" id="IPR000182">
    <property type="entry name" value="GNAT_dom"/>
</dbReference>
<protein>
    <submittedName>
        <fullName evidence="2">N-acetyltransferase</fullName>
    </submittedName>
</protein>
<reference evidence="2 3" key="1">
    <citation type="journal article" date="2016" name="Int. J. Syst. Evol. Microbiol.">
        <title>Oceanobacillus halophilus sp. nov., a novel moderately halophilic bacterium from a hypersaline lake.</title>
        <authorList>
            <person name="Amoozegar M.A."/>
            <person name="Bagheri M."/>
            <person name="Makhdoumi A."/>
            <person name="Nikou M.M."/>
            <person name="Fazeli S.A.S."/>
            <person name="Schumann P."/>
            <person name="Sproer C."/>
            <person name="Sanchez-Porro C."/>
            <person name="Ventosa A."/>
        </authorList>
    </citation>
    <scope>NUCLEOTIDE SEQUENCE [LARGE SCALE GENOMIC DNA]</scope>
    <source>
        <strain evidence="2 3">DSM 23996</strain>
    </source>
</reference>
<gene>
    <name evidence="2" type="ORF">D8M06_15370</name>
</gene>
<evidence type="ECO:0000313" key="2">
    <source>
        <dbReference type="EMBL" id="RKQ30796.1"/>
    </source>
</evidence>
<dbReference type="AlphaFoldDB" id="A0A494ZWI7"/>
<dbReference type="Pfam" id="PF13673">
    <property type="entry name" value="Acetyltransf_10"/>
    <property type="match status" value="1"/>
</dbReference>
<dbReference type="GO" id="GO:0016747">
    <property type="term" value="F:acyltransferase activity, transferring groups other than amino-acyl groups"/>
    <property type="evidence" value="ECO:0007669"/>
    <property type="project" value="InterPro"/>
</dbReference>
<dbReference type="PANTHER" id="PTHR43233:SF1">
    <property type="entry name" value="FAMILY N-ACETYLTRANSFERASE, PUTATIVE (AFU_ORTHOLOGUE AFUA_6G03350)-RELATED"/>
    <property type="match status" value="1"/>
</dbReference>
<comment type="caution">
    <text evidence="2">The sequence shown here is derived from an EMBL/GenBank/DDBJ whole genome shotgun (WGS) entry which is preliminary data.</text>
</comment>
<sequence length="135" mass="15722">MIELKEDILLENEEIKRLYDDAQWTAYTNDMQKLIRAIQQSLKVVTAWHNNTLVGLIRAVGDGETILYIQDILVLKEYQRYGIGSQLMRQMLSSYENVRQKVLLTEEAKKVRAFYEKHGFNSCDKGTLVSFAKMD</sequence>
<feature type="domain" description="N-acetyltransferase" evidence="1">
    <location>
        <begin position="2"/>
        <end position="135"/>
    </location>
</feature>
<dbReference type="EMBL" id="RBZP01000016">
    <property type="protein sequence ID" value="RKQ30796.1"/>
    <property type="molecule type" value="Genomic_DNA"/>
</dbReference>
<dbReference type="SUPFAM" id="SSF55729">
    <property type="entry name" value="Acyl-CoA N-acyltransferases (Nat)"/>
    <property type="match status" value="1"/>
</dbReference>
<dbReference type="InterPro" id="IPR016181">
    <property type="entry name" value="Acyl_CoA_acyltransferase"/>
</dbReference>
<proteinExistence type="predicted"/>
<dbReference type="RefSeq" id="WP_121205484.1">
    <property type="nucleotide sequence ID" value="NZ_RBZP01000016.1"/>
</dbReference>
<dbReference type="PANTHER" id="PTHR43233">
    <property type="entry name" value="FAMILY N-ACETYLTRANSFERASE, PUTATIVE (AFU_ORTHOLOGUE AFUA_6G03350)-RELATED"/>
    <property type="match status" value="1"/>
</dbReference>
<dbReference type="Proteomes" id="UP000269301">
    <property type="component" value="Unassembled WGS sequence"/>
</dbReference>
<keyword evidence="3" id="KW-1185">Reference proteome</keyword>
<name>A0A494ZWI7_9BACI</name>
<keyword evidence="2" id="KW-0808">Transferase</keyword>
<dbReference type="Gene3D" id="3.40.630.30">
    <property type="match status" value="1"/>
</dbReference>
<evidence type="ECO:0000313" key="3">
    <source>
        <dbReference type="Proteomes" id="UP000269301"/>
    </source>
</evidence>
<dbReference type="CDD" id="cd04301">
    <property type="entry name" value="NAT_SF"/>
    <property type="match status" value="1"/>
</dbReference>
<evidence type="ECO:0000259" key="1">
    <source>
        <dbReference type="PROSITE" id="PS51186"/>
    </source>
</evidence>